<reference evidence="1" key="1">
    <citation type="submission" date="2018-02" db="EMBL/GenBank/DDBJ databases">
        <title>Rhizophora mucronata_Transcriptome.</title>
        <authorList>
            <person name="Meera S.P."/>
            <person name="Sreeshan A."/>
            <person name="Augustine A."/>
        </authorList>
    </citation>
    <scope>NUCLEOTIDE SEQUENCE</scope>
    <source>
        <tissue evidence="1">Leaf</tissue>
    </source>
</reference>
<evidence type="ECO:0000313" key="1">
    <source>
        <dbReference type="EMBL" id="MBX39450.1"/>
    </source>
</evidence>
<dbReference type="AlphaFoldDB" id="A0A2P2NAN1"/>
<sequence length="19" mass="2342">MIKRNSQKILQFKWSISYA</sequence>
<proteinExistence type="predicted"/>
<organism evidence="1">
    <name type="scientific">Rhizophora mucronata</name>
    <name type="common">Asiatic mangrove</name>
    <dbReference type="NCBI Taxonomy" id="61149"/>
    <lineage>
        <taxon>Eukaryota</taxon>
        <taxon>Viridiplantae</taxon>
        <taxon>Streptophyta</taxon>
        <taxon>Embryophyta</taxon>
        <taxon>Tracheophyta</taxon>
        <taxon>Spermatophyta</taxon>
        <taxon>Magnoliopsida</taxon>
        <taxon>eudicotyledons</taxon>
        <taxon>Gunneridae</taxon>
        <taxon>Pentapetalae</taxon>
        <taxon>rosids</taxon>
        <taxon>fabids</taxon>
        <taxon>Malpighiales</taxon>
        <taxon>Rhizophoraceae</taxon>
        <taxon>Rhizophora</taxon>
    </lineage>
</organism>
<accession>A0A2P2NAN1</accession>
<protein>
    <submittedName>
        <fullName evidence="1">Uncharacterized protein</fullName>
    </submittedName>
</protein>
<dbReference type="EMBL" id="GGEC01058966">
    <property type="protein sequence ID" value="MBX39450.1"/>
    <property type="molecule type" value="Transcribed_RNA"/>
</dbReference>
<name>A0A2P2NAN1_RHIMU</name>